<gene>
    <name evidence="12" type="ORF">SAMN05660874_04057</name>
</gene>
<evidence type="ECO:0000256" key="11">
    <source>
        <dbReference type="ARBA" id="ARBA00032636"/>
    </source>
</evidence>
<evidence type="ECO:0000256" key="9">
    <source>
        <dbReference type="ARBA" id="ARBA00023211"/>
    </source>
</evidence>
<comment type="subunit">
    <text evidence="4">Homodimer.</text>
</comment>
<accession>A0A1I6TM04</accession>
<evidence type="ECO:0000313" key="13">
    <source>
        <dbReference type="Proteomes" id="UP000198852"/>
    </source>
</evidence>
<keyword evidence="9" id="KW-0464">Manganese</keyword>
<reference evidence="13" key="1">
    <citation type="submission" date="2016-10" db="EMBL/GenBank/DDBJ databases">
        <authorList>
            <person name="Varghese N."/>
            <person name="Submissions S."/>
        </authorList>
    </citation>
    <scope>NUCLEOTIDE SEQUENCE [LARGE SCALE GENOMIC DNA]</scope>
    <source>
        <strain evidence="13">DSM 44771</strain>
    </source>
</reference>
<keyword evidence="6" id="KW-0479">Metal-binding</keyword>
<evidence type="ECO:0000256" key="8">
    <source>
        <dbReference type="ARBA" id="ARBA00023004"/>
    </source>
</evidence>
<dbReference type="GO" id="GO:0046872">
    <property type="term" value="F:metal ion binding"/>
    <property type="evidence" value="ECO:0007669"/>
    <property type="project" value="UniProtKB-KW"/>
</dbReference>
<dbReference type="RefSeq" id="WP_093420391.1">
    <property type="nucleotide sequence ID" value="NZ_FOZX01000007.1"/>
</dbReference>
<dbReference type="Pfam" id="PF00268">
    <property type="entry name" value="Ribonuc_red_sm"/>
    <property type="match status" value="1"/>
</dbReference>
<dbReference type="CDD" id="cd07911">
    <property type="entry name" value="RNRR2_Rv0233_like"/>
    <property type="match status" value="1"/>
</dbReference>
<keyword evidence="13" id="KW-1185">Reference proteome</keyword>
<evidence type="ECO:0000256" key="3">
    <source>
        <dbReference type="ARBA" id="ARBA00007873"/>
    </source>
</evidence>
<evidence type="ECO:0000313" key="12">
    <source>
        <dbReference type="EMBL" id="SFS90027.1"/>
    </source>
</evidence>
<evidence type="ECO:0000256" key="7">
    <source>
        <dbReference type="ARBA" id="ARBA00023002"/>
    </source>
</evidence>
<protein>
    <recommendedName>
        <fullName evidence="5">R2-like ligand binding oxidase</fullName>
    </recommendedName>
    <alternativeName>
        <fullName evidence="11">Ribonucleotide reductase R2 subunit homolog</fullName>
    </alternativeName>
    <alternativeName>
        <fullName evidence="10">Ribonucleotide reductase small subunit homolog</fullName>
    </alternativeName>
</protein>
<dbReference type="EMBL" id="FOZX01000007">
    <property type="protein sequence ID" value="SFS90027.1"/>
    <property type="molecule type" value="Genomic_DNA"/>
</dbReference>
<evidence type="ECO:0000256" key="6">
    <source>
        <dbReference type="ARBA" id="ARBA00022723"/>
    </source>
</evidence>
<dbReference type="AlphaFoldDB" id="A0A1I6TM04"/>
<name>A0A1I6TM04_9PSEU</name>
<dbReference type="GO" id="GO:0016491">
    <property type="term" value="F:oxidoreductase activity"/>
    <property type="evidence" value="ECO:0007669"/>
    <property type="project" value="UniProtKB-KW"/>
</dbReference>
<comment type="cofactor">
    <cofactor evidence="1">
        <name>Mn(2+)</name>
        <dbReference type="ChEBI" id="CHEBI:29035"/>
    </cofactor>
</comment>
<dbReference type="NCBIfam" id="NF006200">
    <property type="entry name" value="PRK08326.1-3"/>
    <property type="match status" value="1"/>
</dbReference>
<evidence type="ECO:0000256" key="1">
    <source>
        <dbReference type="ARBA" id="ARBA00001936"/>
    </source>
</evidence>
<dbReference type="InterPro" id="IPR000358">
    <property type="entry name" value="RNR_small_fam"/>
</dbReference>
<proteinExistence type="inferred from homology"/>
<dbReference type="InterPro" id="IPR012348">
    <property type="entry name" value="RNR-like"/>
</dbReference>
<dbReference type="NCBIfam" id="NF006199">
    <property type="entry name" value="PRK08326.1-2"/>
    <property type="match status" value="1"/>
</dbReference>
<keyword evidence="7" id="KW-0560">Oxidoreductase</keyword>
<evidence type="ECO:0000256" key="10">
    <source>
        <dbReference type="ARBA" id="ARBA00031672"/>
    </source>
</evidence>
<sequence length="324" mass="36315">MTGNVIDARPRGGFHALREGGLNWDSLPLRLFDKGNARFWNPAELDFSQDADDWASLDEQQRFAGTMLCAQFLGGEEAVAQEIQPFLAAMRAEGRIADEMYLTQFCFEEAKHAQVFRLWLDAVGLTGDLHHHVADNPGYRAIFYDALPTALCRLHDDPSPENQIRASVTYNHIVEGVLALTGYFVWNKACKHAGILPGMQQLIRRIGDDERRHMAWGTFTCRRHVAADDANWAIVQDQMDALLPHVMTQIQHSLDQLDDDPFGFDLGDVFGYATDRAARRLSSIEAARGMELAAIDVDYSPERLEDQFGAEDDAALAEHENPEG</sequence>
<dbReference type="InterPro" id="IPR009078">
    <property type="entry name" value="Ferritin-like_SF"/>
</dbReference>
<dbReference type="NCBIfam" id="NF006201">
    <property type="entry name" value="PRK08326.1-4"/>
    <property type="match status" value="1"/>
</dbReference>
<evidence type="ECO:0000256" key="5">
    <source>
        <dbReference type="ARBA" id="ARBA00013559"/>
    </source>
</evidence>
<dbReference type="InterPro" id="IPR033908">
    <property type="entry name" value="R2LOX"/>
</dbReference>
<dbReference type="GO" id="GO:0009263">
    <property type="term" value="P:deoxyribonucleotide biosynthetic process"/>
    <property type="evidence" value="ECO:0007669"/>
    <property type="project" value="InterPro"/>
</dbReference>
<dbReference type="OrthoDB" id="5489780at2"/>
<evidence type="ECO:0000256" key="2">
    <source>
        <dbReference type="ARBA" id="ARBA00001962"/>
    </source>
</evidence>
<evidence type="ECO:0000256" key="4">
    <source>
        <dbReference type="ARBA" id="ARBA00011738"/>
    </source>
</evidence>
<dbReference type="SUPFAM" id="SSF47240">
    <property type="entry name" value="Ferritin-like"/>
    <property type="match status" value="1"/>
</dbReference>
<dbReference type="Proteomes" id="UP000198852">
    <property type="component" value="Unassembled WGS sequence"/>
</dbReference>
<comment type="similarity">
    <text evidence="3">Belongs to the ribonucleoside diphosphate reductase small chain family. R2-like ligand binding oxidase subfamily.</text>
</comment>
<dbReference type="STRING" id="95161.SAMN05660874_04057"/>
<comment type="cofactor">
    <cofactor evidence="2">
        <name>Fe cation</name>
        <dbReference type="ChEBI" id="CHEBI:24875"/>
    </cofactor>
</comment>
<keyword evidence="8" id="KW-0408">Iron</keyword>
<dbReference type="Gene3D" id="1.10.620.20">
    <property type="entry name" value="Ribonucleotide Reductase, subunit A"/>
    <property type="match status" value="1"/>
</dbReference>
<organism evidence="12 13">
    <name type="scientific">Saccharopolyspora flava</name>
    <dbReference type="NCBI Taxonomy" id="95161"/>
    <lineage>
        <taxon>Bacteria</taxon>
        <taxon>Bacillati</taxon>
        <taxon>Actinomycetota</taxon>
        <taxon>Actinomycetes</taxon>
        <taxon>Pseudonocardiales</taxon>
        <taxon>Pseudonocardiaceae</taxon>
        <taxon>Saccharopolyspora</taxon>
    </lineage>
</organism>